<gene>
    <name evidence="2" type="ORF">GCM10007362_11570</name>
</gene>
<evidence type="ECO:0000313" key="2">
    <source>
        <dbReference type="EMBL" id="GGH72947.1"/>
    </source>
</evidence>
<organism evidence="2 3">
    <name type="scientific">Saccharibacillus endophyticus</name>
    <dbReference type="NCBI Taxonomy" id="2060666"/>
    <lineage>
        <taxon>Bacteria</taxon>
        <taxon>Bacillati</taxon>
        <taxon>Bacillota</taxon>
        <taxon>Bacilli</taxon>
        <taxon>Bacillales</taxon>
        <taxon>Paenibacillaceae</taxon>
        <taxon>Saccharibacillus</taxon>
    </lineage>
</organism>
<accession>A0ABQ1ZNY9</accession>
<feature type="transmembrane region" description="Helical" evidence="1">
    <location>
        <begin position="45"/>
        <end position="66"/>
    </location>
</feature>
<feature type="transmembrane region" description="Helical" evidence="1">
    <location>
        <begin position="12"/>
        <end position="33"/>
    </location>
</feature>
<evidence type="ECO:0008006" key="4">
    <source>
        <dbReference type="Google" id="ProtNLM"/>
    </source>
</evidence>
<reference evidence="3" key="1">
    <citation type="journal article" date="2019" name="Int. J. Syst. Evol. Microbiol.">
        <title>The Global Catalogue of Microorganisms (GCM) 10K type strain sequencing project: providing services to taxonomists for standard genome sequencing and annotation.</title>
        <authorList>
            <consortium name="The Broad Institute Genomics Platform"/>
            <consortium name="The Broad Institute Genome Sequencing Center for Infectious Disease"/>
            <person name="Wu L."/>
            <person name="Ma J."/>
        </authorList>
    </citation>
    <scope>NUCLEOTIDE SEQUENCE [LARGE SCALE GENOMIC DNA]</scope>
    <source>
        <strain evidence="3">CCM 8702</strain>
    </source>
</reference>
<feature type="transmembrane region" description="Helical" evidence="1">
    <location>
        <begin position="119"/>
        <end position="142"/>
    </location>
</feature>
<keyword evidence="1" id="KW-0472">Membrane</keyword>
<sequence length="146" mass="16459">MHTFRQKVRTRIIVLTVLAMAVALIYTGFMLYRSELPILNSFTKGFHQGIFFGLELVILGFLAQNIKGSRSEAALKKMQIEENDERFSLIIQKTASMTCLVMFAALGVATVIAGFLNAAVFFALLGALLFMVILFYAMWIYFAKRN</sequence>
<evidence type="ECO:0000256" key="1">
    <source>
        <dbReference type="SAM" id="Phobius"/>
    </source>
</evidence>
<dbReference type="Proteomes" id="UP000605427">
    <property type="component" value="Unassembled WGS sequence"/>
</dbReference>
<dbReference type="EMBL" id="BMDD01000001">
    <property type="protein sequence ID" value="GGH72947.1"/>
    <property type="molecule type" value="Genomic_DNA"/>
</dbReference>
<evidence type="ECO:0000313" key="3">
    <source>
        <dbReference type="Proteomes" id="UP000605427"/>
    </source>
</evidence>
<keyword evidence="1" id="KW-1133">Transmembrane helix</keyword>
<name>A0ABQ1ZNY9_9BACL</name>
<keyword evidence="3" id="KW-1185">Reference proteome</keyword>
<proteinExistence type="predicted"/>
<comment type="caution">
    <text evidence="2">The sequence shown here is derived from an EMBL/GenBank/DDBJ whole genome shotgun (WGS) entry which is preliminary data.</text>
</comment>
<feature type="transmembrane region" description="Helical" evidence="1">
    <location>
        <begin position="87"/>
        <end position="113"/>
    </location>
</feature>
<protein>
    <recommendedName>
        <fullName evidence="4">DUF3169 family protein</fullName>
    </recommendedName>
</protein>
<keyword evidence="1" id="KW-0812">Transmembrane</keyword>
<dbReference type="RefSeq" id="WP_172240290.1">
    <property type="nucleotide sequence ID" value="NZ_BMDD01000001.1"/>
</dbReference>